<keyword evidence="4 8" id="KW-0378">Hydrolase</keyword>
<dbReference type="EC" id="3.6.1.11" evidence="2"/>
<dbReference type="PANTHER" id="PTHR30005">
    <property type="entry name" value="EXOPOLYPHOSPHATASE"/>
    <property type="match status" value="1"/>
</dbReference>
<evidence type="ECO:0000259" key="6">
    <source>
        <dbReference type="Pfam" id="PF02541"/>
    </source>
</evidence>
<dbReference type="SUPFAM" id="SSF109604">
    <property type="entry name" value="HD-domain/PDEase-like"/>
    <property type="match status" value="1"/>
</dbReference>
<organism evidence="8 9">
    <name type="scientific">Heliomicrobium undosum</name>
    <dbReference type="NCBI Taxonomy" id="121734"/>
    <lineage>
        <taxon>Bacteria</taxon>
        <taxon>Bacillati</taxon>
        <taxon>Bacillota</taxon>
        <taxon>Clostridia</taxon>
        <taxon>Eubacteriales</taxon>
        <taxon>Heliobacteriaceae</taxon>
        <taxon>Heliomicrobium</taxon>
    </lineage>
</organism>
<feature type="domain" description="Ppx/GppA phosphatase N-terminal" evidence="6">
    <location>
        <begin position="24"/>
        <end position="308"/>
    </location>
</feature>
<name>A0A845L388_9FIRM</name>
<dbReference type="InterPro" id="IPR043129">
    <property type="entry name" value="ATPase_NBD"/>
</dbReference>
<reference evidence="8 9" key="1">
    <citation type="submission" date="2020-01" db="EMBL/GenBank/DDBJ databases">
        <title>Whole-genome sequence of Heliobacterium undosum DSM 13378.</title>
        <authorList>
            <person name="Kyndt J.A."/>
            <person name="Meyer T.E."/>
        </authorList>
    </citation>
    <scope>NUCLEOTIDE SEQUENCE [LARGE SCALE GENOMIC DNA]</scope>
    <source>
        <strain evidence="8 9">DSM 13378</strain>
    </source>
</reference>
<evidence type="ECO:0000259" key="7">
    <source>
        <dbReference type="Pfam" id="PF21447"/>
    </source>
</evidence>
<accession>A0A845L388</accession>
<evidence type="ECO:0000256" key="1">
    <source>
        <dbReference type="ARBA" id="ARBA00007125"/>
    </source>
</evidence>
<dbReference type="PIRSF" id="PIRSF001267">
    <property type="entry name" value="Pyrophosphatase_GppA_Ppx"/>
    <property type="match status" value="1"/>
</dbReference>
<dbReference type="InterPro" id="IPR050273">
    <property type="entry name" value="GppA/Ppx_hydrolase"/>
</dbReference>
<feature type="domain" description="Ppx/GppA phosphatase C-terminal" evidence="7">
    <location>
        <begin position="321"/>
        <end position="460"/>
    </location>
</feature>
<evidence type="ECO:0000256" key="2">
    <source>
        <dbReference type="ARBA" id="ARBA00012451"/>
    </source>
</evidence>
<dbReference type="InterPro" id="IPR003607">
    <property type="entry name" value="HD/PDEase_dom"/>
</dbReference>
<dbReference type="EMBL" id="WXEY01000025">
    <property type="protein sequence ID" value="MZP31087.1"/>
    <property type="molecule type" value="Genomic_DNA"/>
</dbReference>
<dbReference type="Gene3D" id="1.10.3210.10">
    <property type="entry name" value="Hypothetical protein af1432"/>
    <property type="match status" value="1"/>
</dbReference>
<dbReference type="Gene3D" id="3.30.420.40">
    <property type="match status" value="1"/>
</dbReference>
<protein>
    <recommendedName>
        <fullName evidence="3">Exopolyphosphatase</fullName>
        <ecNumber evidence="2">3.6.1.11</ecNumber>
    </recommendedName>
</protein>
<dbReference type="InterPro" id="IPR022371">
    <property type="entry name" value="Exopolyphosphatase"/>
</dbReference>
<comment type="caution">
    <text evidence="8">The sequence shown here is derived from an EMBL/GenBank/DDBJ whole genome shotgun (WGS) entry which is preliminary data.</text>
</comment>
<dbReference type="PANTHER" id="PTHR30005:SF0">
    <property type="entry name" value="RETROGRADE REGULATION PROTEIN 2"/>
    <property type="match status" value="1"/>
</dbReference>
<keyword evidence="9" id="KW-1185">Reference proteome</keyword>
<gene>
    <name evidence="8" type="primary">ppx</name>
    <name evidence="8" type="ORF">GTO91_15335</name>
</gene>
<dbReference type="GO" id="GO:0004309">
    <property type="term" value="F:exopolyphosphatase activity"/>
    <property type="evidence" value="ECO:0007669"/>
    <property type="project" value="UniProtKB-EC"/>
</dbReference>
<dbReference type="InterPro" id="IPR048950">
    <property type="entry name" value="Ppx_GppA_C"/>
</dbReference>
<evidence type="ECO:0000256" key="3">
    <source>
        <dbReference type="ARBA" id="ARBA00020416"/>
    </source>
</evidence>
<proteinExistence type="inferred from homology"/>
<dbReference type="Pfam" id="PF02541">
    <property type="entry name" value="Ppx-GppA"/>
    <property type="match status" value="1"/>
</dbReference>
<dbReference type="NCBIfam" id="TIGR03706">
    <property type="entry name" value="exo_poly_only"/>
    <property type="match status" value="1"/>
</dbReference>
<dbReference type="AlphaFoldDB" id="A0A845L388"/>
<evidence type="ECO:0000256" key="4">
    <source>
        <dbReference type="ARBA" id="ARBA00022801"/>
    </source>
</evidence>
<sequence length="510" mass="56971">MEKIGIIDLGSNSVRLMIVGIAPDGSYKLIDEAKEGVRLSEHMGPEAILKPIAIERTIEALRLFQHLCQAHGITRTDCVATAAVRQAVNQREFLKQVKADTGFDFRVLSGWEEAEAAYNGVINTIDIERGIIVDIGGGSTEVIRIEDRRMVQAISLPFGAVTLTENRIDSARGANKPGEDQLKALENFLSDQFAAIEWIKDMEAPTIVGLGGTVRNLSKIDRKRKKYSLDITHNYRMAPKDVHEIYRSVKTVSLEQRRKIPGLSKDRADIIVAGLAIISALINAAQGGELVVSGSGLRDGLFYQYLLREQPVPVVDDVVRHCVNNLMRYYSLERDHSRHVAALTLSMFDQLKALHEMSPFERRILEVASLLHDIGIHVNYYDHHKHSFYLITSTRINGLTHREILMAAFVAMAHTKTFSGNLLPYKDILSEEDGRTIRKLGVILRIAEALERSEAGVVSEVRLHHHVENVHLIARTRHSADLEICDAYKVAPDFKKVFGRNLLVSAQSGA</sequence>
<dbReference type="CDD" id="cd00077">
    <property type="entry name" value="HDc"/>
    <property type="match status" value="1"/>
</dbReference>
<evidence type="ECO:0000313" key="8">
    <source>
        <dbReference type="EMBL" id="MZP31087.1"/>
    </source>
</evidence>
<dbReference type="GO" id="GO:0006793">
    <property type="term" value="P:phosphorus metabolic process"/>
    <property type="evidence" value="ECO:0007669"/>
    <property type="project" value="InterPro"/>
</dbReference>
<dbReference type="Gene3D" id="3.30.420.150">
    <property type="entry name" value="Exopolyphosphatase. Domain 2"/>
    <property type="match status" value="1"/>
</dbReference>
<dbReference type="CDD" id="cd24052">
    <property type="entry name" value="ASKHA_NBD_HpPPX-GppA-like"/>
    <property type="match status" value="1"/>
</dbReference>
<evidence type="ECO:0000313" key="9">
    <source>
        <dbReference type="Proteomes" id="UP000463470"/>
    </source>
</evidence>
<dbReference type="Proteomes" id="UP000463470">
    <property type="component" value="Unassembled WGS sequence"/>
</dbReference>
<dbReference type="InterPro" id="IPR030673">
    <property type="entry name" value="PyroPPase_GppA_Ppx"/>
</dbReference>
<comment type="catalytic activity">
    <reaction evidence="5">
        <text>[phosphate](n) + H2O = [phosphate](n-1) + phosphate + H(+)</text>
        <dbReference type="Rhea" id="RHEA:21528"/>
        <dbReference type="Rhea" id="RHEA-COMP:9859"/>
        <dbReference type="Rhea" id="RHEA-COMP:14279"/>
        <dbReference type="ChEBI" id="CHEBI:15377"/>
        <dbReference type="ChEBI" id="CHEBI:15378"/>
        <dbReference type="ChEBI" id="CHEBI:16838"/>
        <dbReference type="ChEBI" id="CHEBI:43474"/>
        <dbReference type="EC" id="3.6.1.11"/>
    </reaction>
</comment>
<comment type="similarity">
    <text evidence="1">Belongs to the GppA/Ppx family.</text>
</comment>
<dbReference type="InterPro" id="IPR003695">
    <property type="entry name" value="Ppx_GppA_N"/>
</dbReference>
<dbReference type="Pfam" id="PF21447">
    <property type="entry name" value="Ppx-GppA_III"/>
    <property type="match status" value="1"/>
</dbReference>
<dbReference type="RefSeq" id="WP_161259608.1">
    <property type="nucleotide sequence ID" value="NZ_WXEY01000025.1"/>
</dbReference>
<evidence type="ECO:0000256" key="5">
    <source>
        <dbReference type="ARBA" id="ARBA00047607"/>
    </source>
</evidence>
<dbReference type="SUPFAM" id="SSF53067">
    <property type="entry name" value="Actin-like ATPase domain"/>
    <property type="match status" value="2"/>
</dbReference>
<dbReference type="OrthoDB" id="9807195at2"/>